<protein>
    <recommendedName>
        <fullName evidence="2">Adenylyl/Guanylyl and SMODS C-terminal sensor domain-containing protein</fullName>
    </recommendedName>
</protein>
<dbReference type="Pfam" id="PF18144">
    <property type="entry name" value="SMODS"/>
    <property type="match status" value="1"/>
</dbReference>
<keyword evidence="1" id="KW-0051">Antiviral defense</keyword>
<dbReference type="RefSeq" id="WP_089398063.1">
    <property type="nucleotide sequence ID" value="NZ_FZOT01000002.1"/>
</dbReference>
<dbReference type="InterPro" id="IPR043519">
    <property type="entry name" value="NT_sf"/>
</dbReference>
<dbReference type="CDD" id="cd05400">
    <property type="entry name" value="NT_2-5OAS_ClassI-CCAase"/>
    <property type="match status" value="1"/>
</dbReference>
<dbReference type="SUPFAM" id="SSF81301">
    <property type="entry name" value="Nucleotidyltransferase"/>
    <property type="match status" value="1"/>
</dbReference>
<feature type="domain" description="Adenylyl/Guanylyl and SMODS C-terminal sensor" evidence="2">
    <location>
        <begin position="307"/>
        <end position="434"/>
    </location>
</feature>
<dbReference type="OrthoDB" id="2082416at2"/>
<keyword evidence="4" id="KW-1185">Reference proteome</keyword>
<evidence type="ECO:0000256" key="1">
    <source>
        <dbReference type="ARBA" id="ARBA00023118"/>
    </source>
</evidence>
<evidence type="ECO:0000313" key="4">
    <source>
        <dbReference type="Proteomes" id="UP000198284"/>
    </source>
</evidence>
<dbReference type="InterPro" id="IPR006116">
    <property type="entry name" value="NT_2-5OAS_ClassI-CCAase"/>
</dbReference>
<dbReference type="GO" id="GO:0016779">
    <property type="term" value="F:nucleotidyltransferase activity"/>
    <property type="evidence" value="ECO:0007669"/>
    <property type="project" value="InterPro"/>
</dbReference>
<dbReference type="InterPro" id="IPR040511">
    <property type="entry name" value="AGS_C"/>
</dbReference>
<dbReference type="AlphaFoldDB" id="A0A239DHT7"/>
<evidence type="ECO:0000259" key="2">
    <source>
        <dbReference type="Pfam" id="PF18134"/>
    </source>
</evidence>
<organism evidence="3 4">
    <name type="scientific">Noviherbaspirillum humi</name>
    <dbReference type="NCBI Taxonomy" id="1688639"/>
    <lineage>
        <taxon>Bacteria</taxon>
        <taxon>Pseudomonadati</taxon>
        <taxon>Pseudomonadota</taxon>
        <taxon>Betaproteobacteria</taxon>
        <taxon>Burkholderiales</taxon>
        <taxon>Oxalobacteraceae</taxon>
        <taxon>Noviherbaspirillum</taxon>
    </lineage>
</organism>
<dbReference type="Pfam" id="PF18134">
    <property type="entry name" value="AGS_C"/>
    <property type="match status" value="1"/>
</dbReference>
<proteinExistence type="predicted"/>
<reference evidence="3 4" key="1">
    <citation type="submission" date="2017-06" db="EMBL/GenBank/DDBJ databases">
        <authorList>
            <person name="Kim H.J."/>
            <person name="Triplett B.A."/>
        </authorList>
    </citation>
    <scope>NUCLEOTIDE SEQUENCE [LARGE SCALE GENOMIC DNA]</scope>
    <source>
        <strain evidence="3 4">U15</strain>
    </source>
</reference>
<dbReference type="Proteomes" id="UP000198284">
    <property type="component" value="Unassembled WGS sequence"/>
</dbReference>
<dbReference type="GO" id="GO:0051607">
    <property type="term" value="P:defense response to virus"/>
    <property type="evidence" value="ECO:0007669"/>
    <property type="project" value="UniProtKB-KW"/>
</dbReference>
<dbReference type="EMBL" id="FZOT01000002">
    <property type="protein sequence ID" value="SNS31839.1"/>
    <property type="molecule type" value="Genomic_DNA"/>
</dbReference>
<accession>A0A239DHT7</accession>
<name>A0A239DHT7_9BURK</name>
<gene>
    <name evidence="3" type="ORF">SAMN06265795_102189</name>
</gene>
<evidence type="ECO:0000313" key="3">
    <source>
        <dbReference type="EMBL" id="SNS31839.1"/>
    </source>
</evidence>
<sequence length="435" mass="50151">MSAAFFQQFRENLSVQNASDISTSYASITTRLNKDFWNQESDVYHRRQVGSYGRKTAIHGISDLDMVFELPWPLYERYKAYEGNGPSQLLQAVRKSLQARYRKTEIKGDGQVVVIEFSKFVVEVLPAFVDKECDGYRFGDANNGGSWKLCKPVQEMDAVDQRNIATNRNLKHVCKMLRAWKNTHGVNMGGLLIDTLAYNFFGQNSEYNDKSYAAYDKLFVALFTYLGGLDHQDYWAAPGSGQRVHSKGKFQSKAKKAAAKCQEALETDKEKKKVKLWREVFGRSFPTEIVTSAKSESVAQHDTSRYTTEQFIEDMYPVDIRFDLTIDSDVLHEGANAGRLRMLAQRFFWLPQGRSLRFHVVECDVPRPYQLMWKIRNVGTEAERRDCIRGQIFFDHGKQEQRERTDFHGEHFVEAYVIKDGVCVARDVIDVRINQ</sequence>